<evidence type="ECO:0008006" key="2">
    <source>
        <dbReference type="Google" id="ProtNLM"/>
    </source>
</evidence>
<protein>
    <recommendedName>
        <fullName evidence="2">Ribbon-helix-helix protein CopG domain-containing protein</fullName>
    </recommendedName>
</protein>
<name>A0A0F9V174_9ZZZZ</name>
<gene>
    <name evidence="1" type="ORF">LCGC14_0540050</name>
</gene>
<accession>A0A0F9V174</accession>
<reference evidence="1" key="1">
    <citation type="journal article" date="2015" name="Nature">
        <title>Complex archaea that bridge the gap between prokaryotes and eukaryotes.</title>
        <authorList>
            <person name="Spang A."/>
            <person name="Saw J.H."/>
            <person name="Jorgensen S.L."/>
            <person name="Zaremba-Niedzwiedzka K."/>
            <person name="Martijn J."/>
            <person name="Lind A.E."/>
            <person name="van Eijk R."/>
            <person name="Schleper C."/>
            <person name="Guy L."/>
            <person name="Ettema T.J."/>
        </authorList>
    </citation>
    <scope>NUCLEOTIDE SEQUENCE</scope>
</reference>
<dbReference type="AlphaFoldDB" id="A0A0F9V174"/>
<sequence length="66" mass="7798">MNKKLGRPRKNKNEVRCKILGIAVTKSEKERIEKIVKIKQISINQLVRDLFIEKLKKIEKDLDIII</sequence>
<evidence type="ECO:0000313" key="1">
    <source>
        <dbReference type="EMBL" id="KKN59608.1"/>
    </source>
</evidence>
<dbReference type="EMBL" id="LAZR01000720">
    <property type="protein sequence ID" value="KKN59608.1"/>
    <property type="molecule type" value="Genomic_DNA"/>
</dbReference>
<organism evidence="1">
    <name type="scientific">marine sediment metagenome</name>
    <dbReference type="NCBI Taxonomy" id="412755"/>
    <lineage>
        <taxon>unclassified sequences</taxon>
        <taxon>metagenomes</taxon>
        <taxon>ecological metagenomes</taxon>
    </lineage>
</organism>
<comment type="caution">
    <text evidence="1">The sequence shown here is derived from an EMBL/GenBank/DDBJ whole genome shotgun (WGS) entry which is preliminary data.</text>
</comment>
<proteinExistence type="predicted"/>